<dbReference type="EMBL" id="BAABIZ010000008">
    <property type="protein sequence ID" value="GAA5107868.1"/>
    <property type="molecule type" value="Genomic_DNA"/>
</dbReference>
<dbReference type="InterPro" id="IPR008784">
    <property type="entry name" value="Podovirus_Gp16"/>
</dbReference>
<name>A0ABP9N4K1_9HYPH</name>
<organism evidence="1 2">
    <name type="scientific">Bartonella jaculi</name>
    <dbReference type="NCBI Taxonomy" id="686226"/>
    <lineage>
        <taxon>Bacteria</taxon>
        <taxon>Pseudomonadati</taxon>
        <taxon>Pseudomonadota</taxon>
        <taxon>Alphaproteobacteria</taxon>
        <taxon>Hyphomicrobiales</taxon>
        <taxon>Bartonellaceae</taxon>
        <taxon>Bartonella</taxon>
    </lineage>
</organism>
<keyword evidence="2" id="KW-1185">Reference proteome</keyword>
<protein>
    <submittedName>
        <fullName evidence="1">Uncharacterized protein</fullName>
    </submittedName>
</protein>
<accession>A0ABP9N4K1</accession>
<dbReference type="Proteomes" id="UP001500864">
    <property type="component" value="Unassembled WGS sequence"/>
</dbReference>
<sequence>MWDEKLYYDLNKALSYNARWNFLDSDRGLGKTFSALRFVCNAYKKRNEKFIYVRRTKEEIRRVKDAMFIALENQGIIKPCEFRCKGEHILYNSEIYLDALEKFSQAREETGSKISAKRSYRLPPLFKAKNDMLCGYLVPLSLVNQYKHCSFPHVKTIIFEEYICEQEKYLKNEPEKLVSLCETVFRHRDEGRVICLGNSISHYNPYFDFFNLRNHHKNEFTHYKKKSILIGHTLGKEFLEKKSDTKFAQSIKDTAYGSFILDNNALKITDDYSFINKMKSVPKTPYFNLIIQKQKLAVFFASDKLFIKKGFNKDYITYSMDNILYEGAIKGRISKDYQLKQLAKFIRDGDVCFETIDVKRIMEPFIKKV</sequence>
<gene>
    <name evidence="1" type="ORF">GCM10023261_09620</name>
</gene>
<dbReference type="Pfam" id="PF05894">
    <property type="entry name" value="Podovirus_Gp16"/>
    <property type="match status" value="2"/>
</dbReference>
<reference evidence="2" key="1">
    <citation type="journal article" date="2019" name="Int. J. Syst. Evol. Microbiol.">
        <title>The Global Catalogue of Microorganisms (GCM) 10K type strain sequencing project: providing services to taxonomists for standard genome sequencing and annotation.</title>
        <authorList>
            <consortium name="The Broad Institute Genomics Platform"/>
            <consortium name="The Broad Institute Genome Sequencing Center for Infectious Disease"/>
            <person name="Wu L."/>
            <person name="Ma J."/>
        </authorList>
    </citation>
    <scope>NUCLEOTIDE SEQUENCE [LARGE SCALE GENOMIC DNA]</scope>
    <source>
        <strain evidence="2">JCM 17712</strain>
    </source>
</reference>
<proteinExistence type="predicted"/>
<evidence type="ECO:0000313" key="2">
    <source>
        <dbReference type="Proteomes" id="UP001500864"/>
    </source>
</evidence>
<evidence type="ECO:0000313" key="1">
    <source>
        <dbReference type="EMBL" id="GAA5107868.1"/>
    </source>
</evidence>
<comment type="caution">
    <text evidence="1">The sequence shown here is derived from an EMBL/GenBank/DDBJ whole genome shotgun (WGS) entry which is preliminary data.</text>
</comment>